<evidence type="ECO:0000313" key="9">
    <source>
        <dbReference type="EMBL" id="QEX39030.1"/>
    </source>
</evidence>
<dbReference type="SUPFAM" id="SSF52172">
    <property type="entry name" value="CheY-like"/>
    <property type="match status" value="1"/>
</dbReference>
<dbReference type="PRINTS" id="PR00038">
    <property type="entry name" value="HTHLUXR"/>
</dbReference>
<dbReference type="InterPro" id="IPR016032">
    <property type="entry name" value="Sig_transdc_resp-reg_C-effctor"/>
</dbReference>
<keyword evidence="13" id="KW-1185">Reference proteome</keyword>
<dbReference type="PANTHER" id="PTHR43214">
    <property type="entry name" value="TWO-COMPONENT RESPONSE REGULATOR"/>
    <property type="match status" value="1"/>
</dbReference>
<evidence type="ECO:0000256" key="4">
    <source>
        <dbReference type="ARBA" id="ARBA00023163"/>
    </source>
</evidence>
<dbReference type="InterPro" id="IPR011006">
    <property type="entry name" value="CheY-like_superfamily"/>
</dbReference>
<dbReference type="Proteomes" id="UP000325462">
    <property type="component" value="Chromosome"/>
</dbReference>
<evidence type="ECO:0000256" key="1">
    <source>
        <dbReference type="ARBA" id="ARBA00022553"/>
    </source>
</evidence>
<dbReference type="PANTHER" id="PTHR43214:SF42">
    <property type="entry name" value="TRANSCRIPTIONAL REGULATORY PROTEIN DESR"/>
    <property type="match status" value="1"/>
</dbReference>
<dbReference type="InterPro" id="IPR000792">
    <property type="entry name" value="Tscrpt_reg_LuxR_C"/>
</dbReference>
<dbReference type="GO" id="GO:0000160">
    <property type="term" value="P:phosphorelay signal transduction system"/>
    <property type="evidence" value="ECO:0007669"/>
    <property type="project" value="InterPro"/>
</dbReference>
<dbReference type="Proteomes" id="UP000070063">
    <property type="component" value="Unassembled WGS sequence"/>
</dbReference>
<dbReference type="PROSITE" id="PS50110">
    <property type="entry name" value="RESPONSE_REGULATORY"/>
    <property type="match status" value="1"/>
</dbReference>
<evidence type="ECO:0000313" key="12">
    <source>
        <dbReference type="Proteomes" id="UP000293637"/>
    </source>
</evidence>
<evidence type="ECO:0000256" key="2">
    <source>
        <dbReference type="ARBA" id="ARBA00023015"/>
    </source>
</evidence>
<dbReference type="Pfam" id="PF00196">
    <property type="entry name" value="GerE"/>
    <property type="match status" value="1"/>
</dbReference>
<dbReference type="eggNOG" id="COG2197">
    <property type="taxonomic scope" value="Bacteria"/>
</dbReference>
<evidence type="ECO:0000259" key="6">
    <source>
        <dbReference type="PROSITE" id="PS50043"/>
    </source>
</evidence>
<dbReference type="STRING" id="28035.B6N84_07645"/>
<evidence type="ECO:0000256" key="3">
    <source>
        <dbReference type="ARBA" id="ARBA00023125"/>
    </source>
</evidence>
<sequence length="200" mass="22438">MISVIVAEDQTMLRQAMVQLLNMSDDIKVVEQFGDGASALRYIQKHSPQVAILDIEMPEMTGLEVLAKVREGNDSTKIIIVTTFKRPGYFEKAVANDVDAYVLKERSVDDLIGTIKKVITGEKEYSASLMTSMISNMNPLTHKEQIVLREIGLGLSSKEIANKLYLSDGTVRNYTSAIIDKMEADNRFEAWKKAFEKGWV</sequence>
<dbReference type="GeneID" id="58089867"/>
<reference evidence="9 13" key="3">
    <citation type="submission" date="2019-07" db="EMBL/GenBank/DDBJ databases">
        <title>Comparative genome analysis of staphylococcus lugdunensis shows clonal complex-dependent diversity of the putative virulence factor, ess/type vii locus.</title>
        <authorList>
            <person name="Lebeurre J."/>
            <person name="Dahyot S."/>
            <person name="Diene S."/>
            <person name="Paulay A."/>
            <person name="Aubourg M."/>
            <person name="Argemi X."/>
            <person name="Giard J.-C."/>
            <person name="Tournier I."/>
            <person name="Francois P."/>
            <person name="Pestel-Caron M."/>
        </authorList>
    </citation>
    <scope>NUCLEOTIDE SEQUENCE [LARGE SCALE GENOMIC DNA]</scope>
    <source>
        <strain evidence="9 13">SL13</strain>
    </source>
</reference>
<gene>
    <name evidence="10" type="ORF">EQ812_07355</name>
    <name evidence="9" type="ORF">FO454_09085</name>
    <name evidence="8" type="ORF">HMPREF3225_01690</name>
</gene>
<dbReference type="Gene3D" id="3.40.50.2300">
    <property type="match status" value="1"/>
</dbReference>
<evidence type="ECO:0000313" key="13">
    <source>
        <dbReference type="Proteomes" id="UP000325462"/>
    </source>
</evidence>
<dbReference type="GO" id="GO:0003677">
    <property type="term" value="F:DNA binding"/>
    <property type="evidence" value="ECO:0007669"/>
    <property type="project" value="UniProtKB-KW"/>
</dbReference>
<dbReference type="PROSITE" id="PS00622">
    <property type="entry name" value="HTH_LUXR_1"/>
    <property type="match status" value="1"/>
</dbReference>
<accession>A0A133Q3R2</accession>
<evidence type="ECO:0000313" key="10">
    <source>
        <dbReference type="EMBL" id="TBW72091.1"/>
    </source>
</evidence>
<dbReference type="SMART" id="SM00421">
    <property type="entry name" value="HTH_LUXR"/>
    <property type="match status" value="1"/>
</dbReference>
<dbReference type="Pfam" id="PF00072">
    <property type="entry name" value="Response_reg"/>
    <property type="match status" value="1"/>
</dbReference>
<dbReference type="RefSeq" id="WP_002459226.1">
    <property type="nucleotide sequence ID" value="NZ_AP021848.1"/>
</dbReference>
<evidence type="ECO:0000313" key="8">
    <source>
        <dbReference type="EMBL" id="KXA37517.1"/>
    </source>
</evidence>
<dbReference type="Proteomes" id="UP000293637">
    <property type="component" value="Unassembled WGS sequence"/>
</dbReference>
<dbReference type="EMBL" id="LRQI01000074">
    <property type="protein sequence ID" value="KXA37517.1"/>
    <property type="molecule type" value="Genomic_DNA"/>
</dbReference>
<organism evidence="10 12">
    <name type="scientific">Staphylococcus lugdunensis</name>
    <dbReference type="NCBI Taxonomy" id="28035"/>
    <lineage>
        <taxon>Bacteria</taxon>
        <taxon>Bacillati</taxon>
        <taxon>Bacillota</taxon>
        <taxon>Bacilli</taxon>
        <taxon>Bacillales</taxon>
        <taxon>Staphylococcaceae</taxon>
        <taxon>Staphylococcus</taxon>
    </lineage>
</organism>
<dbReference type="EMBL" id="CP041722">
    <property type="protein sequence ID" value="QEX39030.1"/>
    <property type="molecule type" value="Genomic_DNA"/>
</dbReference>
<dbReference type="GO" id="GO:0006355">
    <property type="term" value="P:regulation of DNA-templated transcription"/>
    <property type="evidence" value="ECO:0007669"/>
    <property type="project" value="InterPro"/>
</dbReference>
<evidence type="ECO:0000259" key="7">
    <source>
        <dbReference type="PROSITE" id="PS50110"/>
    </source>
</evidence>
<dbReference type="InterPro" id="IPR039420">
    <property type="entry name" value="WalR-like"/>
</dbReference>
<evidence type="ECO:0000313" key="11">
    <source>
        <dbReference type="Proteomes" id="UP000070063"/>
    </source>
</evidence>
<feature type="modified residue" description="4-aspartylphosphate" evidence="5">
    <location>
        <position position="54"/>
    </location>
</feature>
<feature type="domain" description="HTH luxR-type" evidence="6">
    <location>
        <begin position="133"/>
        <end position="198"/>
    </location>
</feature>
<keyword evidence="2" id="KW-0805">Transcription regulation</keyword>
<proteinExistence type="predicted"/>
<dbReference type="CDD" id="cd06170">
    <property type="entry name" value="LuxR_C_like"/>
    <property type="match status" value="1"/>
</dbReference>
<dbReference type="InterPro" id="IPR001789">
    <property type="entry name" value="Sig_transdc_resp-reg_receiver"/>
</dbReference>
<name>A0A133Q3R2_STALU</name>
<dbReference type="SUPFAM" id="SSF46894">
    <property type="entry name" value="C-terminal effector domain of the bipartite response regulators"/>
    <property type="match status" value="1"/>
</dbReference>
<dbReference type="SMART" id="SM00448">
    <property type="entry name" value="REC"/>
    <property type="match status" value="1"/>
</dbReference>
<reference evidence="8 11" key="1">
    <citation type="submission" date="2016-01" db="EMBL/GenBank/DDBJ databases">
        <authorList>
            <person name="Mitreva M."/>
            <person name="Pepin K.H."/>
            <person name="Mihindukulasuriya K.A."/>
            <person name="Fulton R."/>
            <person name="Fronick C."/>
            <person name="O'Laughlin M."/>
            <person name="Miner T."/>
            <person name="Herter B."/>
            <person name="Rosa B.A."/>
            <person name="Cordes M."/>
            <person name="Tomlinson C."/>
            <person name="Wollam A."/>
            <person name="Palsikar V.B."/>
            <person name="Mardis E.R."/>
            <person name="Wilson R.K."/>
        </authorList>
    </citation>
    <scope>NUCLEOTIDE SEQUENCE [LARGE SCALE GENOMIC DNA]</scope>
    <source>
        <strain evidence="8 11">MJR7738</strain>
    </source>
</reference>
<keyword evidence="4" id="KW-0804">Transcription</keyword>
<protein>
    <submittedName>
        <fullName evidence="8">Response regulator receiver domain protein</fullName>
    </submittedName>
    <submittedName>
        <fullName evidence="10">Response regulator transcription factor</fullName>
    </submittedName>
</protein>
<evidence type="ECO:0000256" key="5">
    <source>
        <dbReference type="PROSITE-ProRule" id="PRU00169"/>
    </source>
</evidence>
<dbReference type="OMA" id="DICIMDI"/>
<dbReference type="PROSITE" id="PS50043">
    <property type="entry name" value="HTH_LUXR_2"/>
    <property type="match status" value="1"/>
</dbReference>
<keyword evidence="3" id="KW-0238">DNA-binding</keyword>
<dbReference type="CDD" id="cd19930">
    <property type="entry name" value="REC_DesR-like"/>
    <property type="match status" value="1"/>
</dbReference>
<reference evidence="10 12" key="2">
    <citation type="journal article" date="2019" name="Sci. Transl. Med.">
        <title>Quorum sensing between bacterial species on the skin protects against epidermal injury in atopic dermatitis.</title>
        <authorList>
            <person name="Williams M.R."/>
        </authorList>
    </citation>
    <scope>NUCLEOTIDE SEQUENCE [LARGE SCALE GENOMIC DNA]</scope>
    <source>
        <strain evidence="10 12">E7</strain>
    </source>
</reference>
<keyword evidence="1 5" id="KW-0597">Phosphoprotein</keyword>
<feature type="domain" description="Response regulatory" evidence="7">
    <location>
        <begin position="3"/>
        <end position="119"/>
    </location>
</feature>
<dbReference type="EMBL" id="SCHB01000004">
    <property type="protein sequence ID" value="TBW72091.1"/>
    <property type="molecule type" value="Genomic_DNA"/>
</dbReference>
<dbReference type="AlphaFoldDB" id="A0A133Q3R2"/>